<gene>
    <name evidence="3" type="ORF">ACFQ38_00345</name>
</gene>
<dbReference type="EMBL" id="JBHTLT010000001">
    <property type="protein sequence ID" value="MFD1203586.1"/>
    <property type="molecule type" value="Genomic_DNA"/>
</dbReference>
<evidence type="ECO:0000313" key="4">
    <source>
        <dbReference type="Proteomes" id="UP001597231"/>
    </source>
</evidence>
<accession>A0ABW3TS68</accession>
<name>A0ABW3TS68_9BACL</name>
<feature type="region of interest" description="Disordered" evidence="1">
    <location>
        <begin position="82"/>
        <end position="102"/>
    </location>
</feature>
<feature type="domain" description="Rho termination factor-like N-terminal" evidence="2">
    <location>
        <begin position="48"/>
        <end position="90"/>
    </location>
</feature>
<evidence type="ECO:0000256" key="1">
    <source>
        <dbReference type="SAM" id="MobiDB-lite"/>
    </source>
</evidence>
<dbReference type="SMART" id="SM00959">
    <property type="entry name" value="Rho_N"/>
    <property type="match status" value="1"/>
</dbReference>
<keyword evidence="4" id="KW-1185">Reference proteome</keyword>
<organism evidence="3 4">
    <name type="scientific">Sporosarcina contaminans</name>
    <dbReference type="NCBI Taxonomy" id="633403"/>
    <lineage>
        <taxon>Bacteria</taxon>
        <taxon>Bacillati</taxon>
        <taxon>Bacillota</taxon>
        <taxon>Bacilli</taxon>
        <taxon>Bacillales</taxon>
        <taxon>Caryophanaceae</taxon>
        <taxon>Sporosarcina</taxon>
    </lineage>
</organism>
<dbReference type="Proteomes" id="UP001597231">
    <property type="component" value="Unassembled WGS sequence"/>
</dbReference>
<sequence>MPKVKVKSVPVRYEGTTYQPDEEFSMKAEHVIDSLVEVSEEDTFEPKTVEEMTVSELKEYAAEHDIDLGEAKKKDDILAAILQSEQEQENDPGSDFEEDPEE</sequence>
<reference evidence="4" key="1">
    <citation type="journal article" date="2019" name="Int. J. Syst. Evol. Microbiol.">
        <title>The Global Catalogue of Microorganisms (GCM) 10K type strain sequencing project: providing services to taxonomists for standard genome sequencing and annotation.</title>
        <authorList>
            <consortium name="The Broad Institute Genomics Platform"/>
            <consortium name="The Broad Institute Genome Sequencing Center for Infectious Disease"/>
            <person name="Wu L."/>
            <person name="Ma J."/>
        </authorList>
    </citation>
    <scope>NUCLEOTIDE SEQUENCE [LARGE SCALE GENOMIC DNA]</scope>
    <source>
        <strain evidence="4">CCUG 53915</strain>
    </source>
</reference>
<dbReference type="RefSeq" id="WP_381479462.1">
    <property type="nucleotide sequence ID" value="NZ_JBHTLT010000001.1"/>
</dbReference>
<dbReference type="Pfam" id="PF07498">
    <property type="entry name" value="Rho_N"/>
    <property type="match status" value="1"/>
</dbReference>
<dbReference type="InterPro" id="IPR011112">
    <property type="entry name" value="Rho-like_N"/>
</dbReference>
<proteinExistence type="predicted"/>
<evidence type="ECO:0000313" key="3">
    <source>
        <dbReference type="EMBL" id="MFD1203586.1"/>
    </source>
</evidence>
<protein>
    <submittedName>
        <fullName evidence="3">Rho termination factor N-terminal domain-containing protein</fullName>
    </submittedName>
</protein>
<comment type="caution">
    <text evidence="3">The sequence shown here is derived from an EMBL/GenBank/DDBJ whole genome shotgun (WGS) entry which is preliminary data.</text>
</comment>
<evidence type="ECO:0000259" key="2">
    <source>
        <dbReference type="SMART" id="SM00959"/>
    </source>
</evidence>
<feature type="compositionally biased region" description="Acidic residues" evidence="1">
    <location>
        <begin position="86"/>
        <end position="102"/>
    </location>
</feature>